<dbReference type="SUPFAM" id="SSF88723">
    <property type="entry name" value="PIN domain-like"/>
    <property type="match status" value="1"/>
</dbReference>
<dbReference type="Proteomes" id="UP001055453">
    <property type="component" value="Chromosome"/>
</dbReference>
<keyword evidence="2" id="KW-1277">Toxin-antitoxin system</keyword>
<sequence length="139" mass="15563">MHLLDTDTLTHLYAGQLNVTERLRSVDDPDVGITIITKGEVLRGRIDYLLKAQTGADLLKAQSLLFRSEELLNQLLVVPVSQAASEQFDRLRIAPKLQKIGRADLLIASIALSNQATLVTRNLRHFRQIPGVRVVNWVD</sequence>
<dbReference type="EMBL" id="AP025732">
    <property type="protein sequence ID" value="BDI16387.1"/>
    <property type="molecule type" value="Genomic_DNA"/>
</dbReference>
<dbReference type="Gene3D" id="3.40.50.1010">
    <property type="entry name" value="5'-nuclease"/>
    <property type="match status" value="1"/>
</dbReference>
<evidence type="ECO:0000256" key="6">
    <source>
        <dbReference type="ARBA" id="ARBA00022842"/>
    </source>
</evidence>
<proteinExistence type="inferred from homology"/>
<dbReference type="RefSeq" id="WP_251959551.1">
    <property type="nucleotide sequence ID" value="NZ_AP025732.1"/>
</dbReference>
<evidence type="ECO:0000313" key="10">
    <source>
        <dbReference type="Proteomes" id="UP001055453"/>
    </source>
</evidence>
<feature type="domain" description="PIN" evidence="8">
    <location>
        <begin position="3"/>
        <end position="130"/>
    </location>
</feature>
<dbReference type="PANTHER" id="PTHR33653">
    <property type="entry name" value="RIBONUCLEASE VAPC2"/>
    <property type="match status" value="1"/>
</dbReference>
<keyword evidence="3" id="KW-0540">Nuclease</keyword>
<name>A0ABN6Q4S4_NOSCO</name>
<accession>A0ABN6Q4S4</accession>
<gene>
    <name evidence="9" type="ORF">ANSO36C_21890</name>
</gene>
<dbReference type="InterPro" id="IPR029060">
    <property type="entry name" value="PIN-like_dom_sf"/>
</dbReference>
<evidence type="ECO:0000256" key="5">
    <source>
        <dbReference type="ARBA" id="ARBA00022801"/>
    </source>
</evidence>
<keyword evidence="10" id="KW-1185">Reference proteome</keyword>
<evidence type="ECO:0000259" key="8">
    <source>
        <dbReference type="Pfam" id="PF01850"/>
    </source>
</evidence>
<evidence type="ECO:0000256" key="3">
    <source>
        <dbReference type="ARBA" id="ARBA00022722"/>
    </source>
</evidence>
<evidence type="ECO:0000313" key="9">
    <source>
        <dbReference type="EMBL" id="BDI16387.1"/>
    </source>
</evidence>
<keyword evidence="4" id="KW-0479">Metal-binding</keyword>
<dbReference type="InterPro" id="IPR050556">
    <property type="entry name" value="Type_II_TA_system_RNase"/>
</dbReference>
<protein>
    <recommendedName>
        <fullName evidence="8">PIN domain-containing protein</fullName>
    </recommendedName>
</protein>
<dbReference type="InterPro" id="IPR002716">
    <property type="entry name" value="PIN_dom"/>
</dbReference>
<dbReference type="PANTHER" id="PTHR33653:SF1">
    <property type="entry name" value="RIBONUCLEASE VAPC2"/>
    <property type="match status" value="1"/>
</dbReference>
<dbReference type="CDD" id="cd09881">
    <property type="entry name" value="PIN_VapC4-5_FitB-like"/>
    <property type="match status" value="1"/>
</dbReference>
<keyword evidence="6" id="KW-0460">Magnesium</keyword>
<evidence type="ECO:0000256" key="2">
    <source>
        <dbReference type="ARBA" id="ARBA00022649"/>
    </source>
</evidence>
<organism evidence="9 10">
    <name type="scientific">Nostoc cf. commune SO-36</name>
    <dbReference type="NCBI Taxonomy" id="449208"/>
    <lineage>
        <taxon>Bacteria</taxon>
        <taxon>Bacillati</taxon>
        <taxon>Cyanobacteriota</taxon>
        <taxon>Cyanophyceae</taxon>
        <taxon>Nostocales</taxon>
        <taxon>Nostocaceae</taxon>
        <taxon>Nostoc</taxon>
    </lineage>
</organism>
<evidence type="ECO:0000256" key="4">
    <source>
        <dbReference type="ARBA" id="ARBA00022723"/>
    </source>
</evidence>
<comment type="similarity">
    <text evidence="7">Belongs to the PINc/VapC protein family.</text>
</comment>
<evidence type="ECO:0000256" key="7">
    <source>
        <dbReference type="ARBA" id="ARBA00038093"/>
    </source>
</evidence>
<reference evidence="9" key="1">
    <citation type="submission" date="2022-04" db="EMBL/GenBank/DDBJ databases">
        <title>Complete genome sequence of a cyanobacterium, Nostoc sp. SO-36, isolated in Antarctica.</title>
        <authorList>
            <person name="Kanesaki Y."/>
            <person name="Effendi D."/>
            <person name="Sakamoto T."/>
            <person name="Ohtani S."/>
            <person name="Awai K."/>
        </authorList>
    </citation>
    <scope>NUCLEOTIDE SEQUENCE</scope>
    <source>
        <strain evidence="9">SO-36</strain>
    </source>
</reference>
<comment type="cofactor">
    <cofactor evidence="1">
        <name>Mg(2+)</name>
        <dbReference type="ChEBI" id="CHEBI:18420"/>
    </cofactor>
</comment>
<evidence type="ECO:0000256" key="1">
    <source>
        <dbReference type="ARBA" id="ARBA00001946"/>
    </source>
</evidence>
<dbReference type="Pfam" id="PF01850">
    <property type="entry name" value="PIN"/>
    <property type="match status" value="1"/>
</dbReference>
<keyword evidence="5" id="KW-0378">Hydrolase</keyword>